<dbReference type="EMBL" id="PFTL01000028">
    <property type="protein sequence ID" value="PJB83581.1"/>
    <property type="molecule type" value="Genomic_DNA"/>
</dbReference>
<comment type="caution">
    <text evidence="1">The sequence shown here is derived from an EMBL/GenBank/DDBJ whole genome shotgun (WGS) entry which is preliminary data.</text>
</comment>
<dbReference type="Proteomes" id="UP000230577">
    <property type="component" value="Unassembled WGS sequence"/>
</dbReference>
<evidence type="ECO:0000313" key="2">
    <source>
        <dbReference type="Proteomes" id="UP000230577"/>
    </source>
</evidence>
<sequence>MESRIEVILRDGRRVSIKNMSAETLQAFMEWPEQKDAVLWAQTTEQHDLEIKIGDIQEVIGEISI</sequence>
<evidence type="ECO:0000313" key="1">
    <source>
        <dbReference type="EMBL" id="PJB83581.1"/>
    </source>
</evidence>
<name>A0A2M8D8V2_9BACT</name>
<gene>
    <name evidence="1" type="ORF">CO087_01480</name>
</gene>
<protein>
    <submittedName>
        <fullName evidence="1">Uncharacterized protein</fullName>
    </submittedName>
</protein>
<organism evidence="1 2">
    <name type="scientific">Candidatus Wolfebacteria bacterium CG_4_9_14_0_8_um_filter_39_46</name>
    <dbReference type="NCBI Taxonomy" id="1975064"/>
    <lineage>
        <taxon>Bacteria</taxon>
        <taxon>Candidatus Wolfeibacteriota</taxon>
    </lineage>
</organism>
<accession>A0A2M8D8V2</accession>
<proteinExistence type="predicted"/>
<reference evidence="2" key="1">
    <citation type="submission" date="2017-09" db="EMBL/GenBank/DDBJ databases">
        <title>Depth-based differentiation of microbial function through sediment-hosted aquifers and enrichment of novel symbionts in the deep terrestrial subsurface.</title>
        <authorList>
            <person name="Probst A.J."/>
            <person name="Ladd B."/>
            <person name="Jarett J.K."/>
            <person name="Geller-Mcgrath D.E."/>
            <person name="Sieber C.M.K."/>
            <person name="Emerson J.B."/>
            <person name="Anantharaman K."/>
            <person name="Thomas B.C."/>
            <person name="Malmstrom R."/>
            <person name="Stieglmeier M."/>
            <person name="Klingl A."/>
            <person name="Woyke T."/>
            <person name="Ryan C.M."/>
            <person name="Banfield J.F."/>
        </authorList>
    </citation>
    <scope>NUCLEOTIDE SEQUENCE [LARGE SCALE GENOMIC DNA]</scope>
</reference>
<dbReference type="AlphaFoldDB" id="A0A2M8D8V2"/>